<protein>
    <submittedName>
        <fullName evidence="11">ShlB/FhaC/HecB family hemolysin secretion/activation protein</fullName>
    </submittedName>
</protein>
<feature type="region of interest" description="Disordered" evidence="9">
    <location>
        <begin position="182"/>
        <end position="204"/>
    </location>
</feature>
<comment type="similarity">
    <text evidence="2">Belongs to the TPS (TC 1.B.20) family.</text>
</comment>
<feature type="domain" description="POTRA" evidence="10">
    <location>
        <begin position="89"/>
        <end position="164"/>
    </location>
</feature>
<dbReference type="Pfam" id="PF08479">
    <property type="entry name" value="POTRA_2"/>
    <property type="match status" value="1"/>
</dbReference>
<keyword evidence="4" id="KW-1134">Transmembrane beta strand</keyword>
<dbReference type="AlphaFoldDB" id="A0A9E8ZJK3"/>
<evidence type="ECO:0000256" key="7">
    <source>
        <dbReference type="ARBA" id="ARBA00023136"/>
    </source>
</evidence>
<accession>A0A9E8ZJK3</accession>
<dbReference type="GO" id="GO:0008320">
    <property type="term" value="F:protein transmembrane transporter activity"/>
    <property type="evidence" value="ECO:0007669"/>
    <property type="project" value="TreeGrafter"/>
</dbReference>
<feature type="compositionally biased region" description="Pro residues" evidence="9">
    <location>
        <begin position="59"/>
        <end position="69"/>
    </location>
</feature>
<dbReference type="InterPro" id="IPR034746">
    <property type="entry name" value="POTRA"/>
</dbReference>
<dbReference type="RefSeq" id="WP_268613256.1">
    <property type="nucleotide sequence ID" value="NZ_CP113797.1"/>
</dbReference>
<dbReference type="KEGG" id="tsin:OXH18_00080"/>
<feature type="compositionally biased region" description="Pro residues" evidence="9">
    <location>
        <begin position="41"/>
        <end position="50"/>
    </location>
</feature>
<proteinExistence type="inferred from homology"/>
<evidence type="ECO:0000256" key="3">
    <source>
        <dbReference type="ARBA" id="ARBA00022448"/>
    </source>
</evidence>
<evidence type="ECO:0000256" key="6">
    <source>
        <dbReference type="ARBA" id="ARBA00022927"/>
    </source>
</evidence>
<keyword evidence="5" id="KW-0812">Transmembrane</keyword>
<dbReference type="Gene3D" id="2.40.160.50">
    <property type="entry name" value="membrane protein fhac: a member of the omp85/tpsb transporter family"/>
    <property type="match status" value="1"/>
</dbReference>
<name>A0A9E8ZJK3_9CYAN</name>
<evidence type="ECO:0000313" key="11">
    <source>
        <dbReference type="EMBL" id="WAL62922.1"/>
    </source>
</evidence>
<dbReference type="PANTHER" id="PTHR34597:SF3">
    <property type="entry name" value="OUTER MEMBRANE TRANSPORTER CDIB"/>
    <property type="match status" value="1"/>
</dbReference>
<keyword evidence="8" id="KW-0998">Cell outer membrane</keyword>
<evidence type="ECO:0000256" key="1">
    <source>
        <dbReference type="ARBA" id="ARBA00004442"/>
    </source>
</evidence>
<dbReference type="EMBL" id="CP113797">
    <property type="protein sequence ID" value="WAL62922.1"/>
    <property type="molecule type" value="Genomic_DNA"/>
</dbReference>
<evidence type="ECO:0000256" key="4">
    <source>
        <dbReference type="ARBA" id="ARBA00022452"/>
    </source>
</evidence>
<dbReference type="PROSITE" id="PS51779">
    <property type="entry name" value="POTRA"/>
    <property type="match status" value="1"/>
</dbReference>
<sequence length="606" mass="66601">MLLSTFTNTIPGAIAQPLPPGAIDPSTIDPTDIPDRQLDLPLPPPIPQPRPSDLLEPLPDQPPASPPDPELQTPDSTIPSIDPAISASFFVETIEVSGNTVLSDEIATLTAAYENRDVTFEELIALRSQITQLYFDNGYITSGAFLPNNQDLSDGTVEIQVIEGEIEQIEVCLLSPRSGLVDAESEQSPDAEEPSATPAQPRCGSARLRDAYVRDRLRLASGTPVNQRRLEEALQLLQLNPLITQVNAELTAGNAPGRNVLRVQVREAPAFHAGIGVDNYQSPSIGSVQLGVFASYDNVLGFGDRISGGYSLTEGLDSYDIGYAFPVNALDGTLQARYSRDDSIIVQEQFEDLEIRSESETFSFGFRQPIVRRPQTEFALGLTFDLRRSQTFILNDIPFSFSEGPDDGESKVSVLRFSQEWVDRNARQVLAARSQFSVGLDIFDATVNDIGTDGRFFAWLGQFQYVQQLNSAGWLLLARVDTQLTPDSLLPLEQFAIGGAGTVRGYRQNQFVTDNGILGGLEFRIPLTDDPQELQLTPFVDVGYGWNNRTPDPNLALVSTGLGVRWQVTRDLNMRLDYGIPLVAIEGRGDSLQEDGFLFSIRYQPF</sequence>
<dbReference type="Gene3D" id="3.10.20.310">
    <property type="entry name" value="membrane protein fhac"/>
    <property type="match status" value="1"/>
</dbReference>
<comment type="subcellular location">
    <subcellularLocation>
        <location evidence="1">Cell outer membrane</location>
    </subcellularLocation>
</comment>
<keyword evidence="7" id="KW-0472">Membrane</keyword>
<dbReference type="Proteomes" id="UP001163152">
    <property type="component" value="Chromosome"/>
</dbReference>
<evidence type="ECO:0000256" key="8">
    <source>
        <dbReference type="ARBA" id="ARBA00023237"/>
    </source>
</evidence>
<dbReference type="GO" id="GO:0046819">
    <property type="term" value="P:protein secretion by the type V secretion system"/>
    <property type="evidence" value="ECO:0007669"/>
    <property type="project" value="TreeGrafter"/>
</dbReference>
<evidence type="ECO:0000259" key="10">
    <source>
        <dbReference type="PROSITE" id="PS51779"/>
    </source>
</evidence>
<dbReference type="Pfam" id="PF03865">
    <property type="entry name" value="ShlB"/>
    <property type="match status" value="1"/>
</dbReference>
<feature type="region of interest" description="Disordered" evidence="9">
    <location>
        <begin position="11"/>
        <end position="79"/>
    </location>
</feature>
<evidence type="ECO:0000256" key="2">
    <source>
        <dbReference type="ARBA" id="ARBA00009055"/>
    </source>
</evidence>
<evidence type="ECO:0000313" key="12">
    <source>
        <dbReference type="Proteomes" id="UP001163152"/>
    </source>
</evidence>
<dbReference type="InterPro" id="IPR013686">
    <property type="entry name" value="Polypept-transport_assoc_ShlB"/>
</dbReference>
<dbReference type="GO" id="GO:0098046">
    <property type="term" value="C:type V protein secretion system complex"/>
    <property type="evidence" value="ECO:0007669"/>
    <property type="project" value="TreeGrafter"/>
</dbReference>
<keyword evidence="6" id="KW-0653">Protein transport</keyword>
<evidence type="ECO:0000256" key="9">
    <source>
        <dbReference type="SAM" id="MobiDB-lite"/>
    </source>
</evidence>
<reference evidence="11" key="1">
    <citation type="submission" date="2022-12" db="EMBL/GenBank/DDBJ databases">
        <title>Polyphasic identification of a Novel Hot-Spring Cyanobacterium Ocullathermofonsia sinensis gen nov. sp. nov. and Genomic Insights on its Adaptations to the Thermal Habitat.</title>
        <authorList>
            <person name="Daroch M."/>
            <person name="Tang J."/>
            <person name="Jiang Y."/>
        </authorList>
    </citation>
    <scope>NUCLEOTIDE SEQUENCE</scope>
    <source>
        <strain evidence="11">PKUAC-SCTA174</strain>
    </source>
</reference>
<feature type="compositionally biased region" description="Acidic residues" evidence="9">
    <location>
        <begin position="183"/>
        <end position="193"/>
    </location>
</feature>
<dbReference type="GO" id="GO:0009279">
    <property type="term" value="C:cell outer membrane"/>
    <property type="evidence" value="ECO:0007669"/>
    <property type="project" value="UniProtKB-SubCell"/>
</dbReference>
<evidence type="ECO:0000256" key="5">
    <source>
        <dbReference type="ARBA" id="ARBA00022692"/>
    </source>
</evidence>
<keyword evidence="12" id="KW-1185">Reference proteome</keyword>
<dbReference type="InterPro" id="IPR051544">
    <property type="entry name" value="TPS_OM_transporter"/>
</dbReference>
<keyword evidence="3" id="KW-0813">Transport</keyword>
<dbReference type="PANTHER" id="PTHR34597">
    <property type="entry name" value="SLR1661 PROTEIN"/>
    <property type="match status" value="1"/>
</dbReference>
<dbReference type="InterPro" id="IPR005565">
    <property type="entry name" value="Hemolysn_activator_HlyB_C"/>
</dbReference>
<organism evidence="11 12">
    <name type="scientific">Thermocoleostomius sinensis A174</name>
    <dbReference type="NCBI Taxonomy" id="2016057"/>
    <lineage>
        <taxon>Bacteria</taxon>
        <taxon>Bacillati</taxon>
        <taxon>Cyanobacteriota</taxon>
        <taxon>Cyanophyceae</taxon>
        <taxon>Oculatellales</taxon>
        <taxon>Oculatellaceae</taxon>
        <taxon>Thermocoleostomius</taxon>
    </lineage>
</organism>
<gene>
    <name evidence="11" type="ORF">OXH18_00080</name>
</gene>